<dbReference type="NCBIfam" id="TIGR00202">
    <property type="entry name" value="csrA"/>
    <property type="match status" value="1"/>
</dbReference>
<evidence type="ECO:0000256" key="2">
    <source>
        <dbReference type="ARBA" id="ARBA00022491"/>
    </source>
</evidence>
<organism evidence="6 7">
    <name type="scientific">Aneurinibacillus danicus</name>
    <dbReference type="NCBI Taxonomy" id="267746"/>
    <lineage>
        <taxon>Bacteria</taxon>
        <taxon>Bacillati</taxon>
        <taxon>Bacillota</taxon>
        <taxon>Bacilli</taxon>
        <taxon>Bacillales</taxon>
        <taxon>Paenibacillaceae</taxon>
        <taxon>Aneurinibacillus group</taxon>
        <taxon>Aneurinibacillus</taxon>
    </lineage>
</organism>
<dbReference type="OrthoDB" id="9809061at2"/>
<evidence type="ECO:0000313" key="6">
    <source>
        <dbReference type="EMBL" id="GEN35040.1"/>
    </source>
</evidence>
<comment type="caution">
    <text evidence="6">The sequence shown here is derived from an EMBL/GenBank/DDBJ whole genome shotgun (WGS) entry which is preliminary data.</text>
</comment>
<keyword evidence="4 5" id="KW-0694">RNA-binding</keyword>
<dbReference type="EMBL" id="BJXX01000112">
    <property type="protein sequence ID" value="GEN35040.1"/>
    <property type="molecule type" value="Genomic_DNA"/>
</dbReference>
<evidence type="ECO:0000256" key="3">
    <source>
        <dbReference type="ARBA" id="ARBA00022845"/>
    </source>
</evidence>
<keyword evidence="1 5" id="KW-0963">Cytoplasm</keyword>
<dbReference type="SUPFAM" id="SSF117130">
    <property type="entry name" value="CsrA-like"/>
    <property type="match status" value="1"/>
</dbReference>
<keyword evidence="3 5" id="KW-0810">Translation regulation</keyword>
<dbReference type="GO" id="GO:0006402">
    <property type="term" value="P:mRNA catabolic process"/>
    <property type="evidence" value="ECO:0007669"/>
    <property type="project" value="InterPro"/>
</dbReference>
<protein>
    <recommendedName>
        <fullName evidence="5">Translational regulator CsrA</fullName>
    </recommendedName>
</protein>
<dbReference type="InterPro" id="IPR003751">
    <property type="entry name" value="CsrA"/>
</dbReference>
<evidence type="ECO:0000256" key="5">
    <source>
        <dbReference type="HAMAP-Rule" id="MF_00167"/>
    </source>
</evidence>
<dbReference type="GO" id="GO:0044781">
    <property type="term" value="P:bacterial-type flagellum organization"/>
    <property type="evidence" value="ECO:0007669"/>
    <property type="project" value="UniProtKB-KW"/>
</dbReference>
<keyword evidence="7" id="KW-1185">Reference proteome</keyword>
<dbReference type="InterPro" id="IPR036107">
    <property type="entry name" value="CsrA_sf"/>
</dbReference>
<comment type="subcellular location">
    <subcellularLocation>
        <location evidence="5">Cytoplasm</location>
    </subcellularLocation>
</comment>
<dbReference type="GO" id="GO:0006109">
    <property type="term" value="P:regulation of carbohydrate metabolic process"/>
    <property type="evidence" value="ECO:0007669"/>
    <property type="project" value="InterPro"/>
</dbReference>
<comment type="similarity">
    <text evidence="5">Belongs to the CsrA/RsmA family.</text>
</comment>
<dbReference type="GO" id="GO:0005829">
    <property type="term" value="C:cytosol"/>
    <property type="evidence" value="ECO:0007669"/>
    <property type="project" value="TreeGrafter"/>
</dbReference>
<dbReference type="Gene3D" id="2.60.40.4380">
    <property type="entry name" value="Translational regulator CsrA"/>
    <property type="match status" value="1"/>
</dbReference>
<proteinExistence type="inferred from homology"/>
<dbReference type="HAMAP" id="MF_00167">
    <property type="entry name" value="CsrA"/>
    <property type="match status" value="1"/>
</dbReference>
<dbReference type="GO" id="GO:0048027">
    <property type="term" value="F:mRNA 5'-UTR binding"/>
    <property type="evidence" value="ECO:0007669"/>
    <property type="project" value="UniProtKB-UniRule"/>
</dbReference>
<dbReference type="PANTHER" id="PTHR34984">
    <property type="entry name" value="CARBON STORAGE REGULATOR"/>
    <property type="match status" value="1"/>
</dbReference>
<sequence>MLVLRRKVGEAIVISEGIQVKVISVQGDQVKIGIEAPQHVSVYRQEIYDAIQEENRQAAAQQLSMNLLQLKELGSSFPKKK</sequence>
<accession>A0A511V840</accession>
<evidence type="ECO:0000256" key="4">
    <source>
        <dbReference type="ARBA" id="ARBA00022884"/>
    </source>
</evidence>
<dbReference type="Proteomes" id="UP000321157">
    <property type="component" value="Unassembled WGS sequence"/>
</dbReference>
<gene>
    <name evidence="5" type="primary">csrA</name>
    <name evidence="6" type="ORF">ADA01nite_25000</name>
</gene>
<comment type="subunit">
    <text evidence="5">Homodimer; the beta-strands of each monomer intercalate to form a hydrophobic core, while the alpha-helices form wings that extend away from the core.</text>
</comment>
<dbReference type="FunFam" id="2.60.40.4380:FF:000002">
    <property type="entry name" value="Translational regulator CsrA"/>
    <property type="match status" value="1"/>
</dbReference>
<evidence type="ECO:0000256" key="1">
    <source>
        <dbReference type="ARBA" id="ARBA00022490"/>
    </source>
</evidence>
<dbReference type="NCBIfam" id="NF002469">
    <property type="entry name" value="PRK01712.1"/>
    <property type="match status" value="1"/>
</dbReference>
<name>A0A511V840_9BACL</name>
<dbReference type="Pfam" id="PF02599">
    <property type="entry name" value="CsrA"/>
    <property type="match status" value="1"/>
</dbReference>
<keyword evidence="5" id="KW-1005">Bacterial flagellum biogenesis</keyword>
<comment type="function">
    <text evidence="5">A translational regulator that binds mRNA to regulate translation initiation and/or mRNA stability. Usually binds in the 5'-UTR at or near the Shine-Dalgarno sequence preventing ribosome-binding, thus repressing translation. Its main target seems to be the major flagellin gene, while its function is anatagonized by FliW.</text>
</comment>
<evidence type="ECO:0000313" key="7">
    <source>
        <dbReference type="Proteomes" id="UP000321157"/>
    </source>
</evidence>
<reference evidence="6 7" key="1">
    <citation type="submission" date="2019-07" db="EMBL/GenBank/DDBJ databases">
        <title>Whole genome shotgun sequence of Aneurinibacillus danicus NBRC 102444.</title>
        <authorList>
            <person name="Hosoyama A."/>
            <person name="Uohara A."/>
            <person name="Ohji S."/>
            <person name="Ichikawa N."/>
        </authorList>
    </citation>
    <scope>NUCLEOTIDE SEQUENCE [LARGE SCALE GENOMIC DNA]</scope>
    <source>
        <strain evidence="6 7">NBRC 102444</strain>
    </source>
</reference>
<dbReference type="PANTHER" id="PTHR34984:SF1">
    <property type="entry name" value="CARBON STORAGE REGULATOR"/>
    <property type="match status" value="1"/>
</dbReference>
<dbReference type="GO" id="GO:1902208">
    <property type="term" value="P:regulation of bacterial-type flagellum assembly"/>
    <property type="evidence" value="ECO:0007669"/>
    <property type="project" value="UniProtKB-UniRule"/>
</dbReference>
<keyword evidence="2 5" id="KW-0678">Repressor</keyword>
<dbReference type="GO" id="GO:0045947">
    <property type="term" value="P:negative regulation of translational initiation"/>
    <property type="evidence" value="ECO:0007669"/>
    <property type="project" value="UniProtKB-UniRule"/>
</dbReference>
<dbReference type="AlphaFoldDB" id="A0A511V840"/>
<dbReference type="RefSeq" id="WP_146810300.1">
    <property type="nucleotide sequence ID" value="NZ_BJXX01000112.1"/>
</dbReference>